<organism evidence="1 2">
    <name type="scientific">Thermosipho atlanticus DSM 15807</name>
    <dbReference type="NCBI Taxonomy" id="1123380"/>
    <lineage>
        <taxon>Bacteria</taxon>
        <taxon>Thermotogati</taxon>
        <taxon>Thermotogota</taxon>
        <taxon>Thermotogae</taxon>
        <taxon>Thermotogales</taxon>
        <taxon>Fervidobacteriaceae</taxon>
        <taxon>Thermosipho</taxon>
    </lineage>
</organism>
<dbReference type="Proteomes" id="UP000242592">
    <property type="component" value="Unassembled WGS sequence"/>
</dbReference>
<dbReference type="RefSeq" id="WP_200773535.1">
    <property type="nucleotide sequence ID" value="NZ_FQXN01000003.1"/>
</dbReference>
<proteinExistence type="predicted"/>
<dbReference type="EMBL" id="FQXN01000003">
    <property type="protein sequence ID" value="SHH41796.1"/>
    <property type="molecule type" value="Genomic_DNA"/>
</dbReference>
<evidence type="ECO:0000313" key="1">
    <source>
        <dbReference type="EMBL" id="SHH41796.1"/>
    </source>
</evidence>
<dbReference type="PROSITE" id="PS51257">
    <property type="entry name" value="PROKAR_LIPOPROTEIN"/>
    <property type="match status" value="1"/>
</dbReference>
<dbReference type="AlphaFoldDB" id="A0A1M5STG6"/>
<reference evidence="2" key="1">
    <citation type="submission" date="2016-11" db="EMBL/GenBank/DDBJ databases">
        <authorList>
            <person name="Varghese N."/>
            <person name="Submissions S."/>
        </authorList>
    </citation>
    <scope>NUCLEOTIDE SEQUENCE [LARGE SCALE GENOMIC DNA]</scope>
    <source>
        <strain evidence="2">DSM 15807</strain>
    </source>
</reference>
<evidence type="ECO:0000313" key="2">
    <source>
        <dbReference type="Proteomes" id="UP000242592"/>
    </source>
</evidence>
<keyword evidence="2" id="KW-1185">Reference proteome</keyword>
<protein>
    <recommendedName>
        <fullName evidence="3">Cadherin domain-containing protein</fullName>
    </recommendedName>
</protein>
<name>A0A1M5STG6_9BACT</name>
<sequence length="331" mass="36633">MKTNKNYFLLLLSLIVLISIFLVGCLKISPDILVRTDTTSLEFIGESQKEIKLLITPINGFTGNVEISLNDSSLFNINNLSLNIQNERYVSVQLIKPDNTPPGSYNISLKIKTDSSVKYVPLIINVRDFEIKIVNPNNSPIEVYQNVQSDFPVIIESLNKFSDDLELKIEDEQGNPYFSFITLEPSTLTLNMERIETIFKVKVSDTLSPGQYNLVLSAKSKKYNLVRKYNFTLNVIGTESQEATPSFEVISDTNNFTIEQGGSQSVGMTITPANGFTGTVNFELQTIAGSTAPTGISISPSVIDVPDNQSVPFTLTIFVDSSVTPGTYNLR</sequence>
<feature type="non-terminal residue" evidence="1">
    <location>
        <position position="331"/>
    </location>
</feature>
<gene>
    <name evidence="1" type="ORF">SAMN02745199_1074</name>
</gene>
<accession>A0A1M5STG6</accession>
<evidence type="ECO:0008006" key="3">
    <source>
        <dbReference type="Google" id="ProtNLM"/>
    </source>
</evidence>